<organism evidence="2 3">
    <name type="scientific">Methylobacterium oryzihabitans</name>
    <dbReference type="NCBI Taxonomy" id="2499852"/>
    <lineage>
        <taxon>Bacteria</taxon>
        <taxon>Pseudomonadati</taxon>
        <taxon>Pseudomonadota</taxon>
        <taxon>Alphaproteobacteria</taxon>
        <taxon>Hyphomicrobiales</taxon>
        <taxon>Methylobacteriaceae</taxon>
        <taxon>Methylobacterium</taxon>
    </lineage>
</organism>
<dbReference type="InterPro" id="IPR041578">
    <property type="entry name" value="PIN_8"/>
</dbReference>
<keyword evidence="3" id="KW-1185">Reference proteome</keyword>
<dbReference type="AlphaFoldDB" id="A0A437P877"/>
<feature type="domain" description="PIN like" evidence="1">
    <location>
        <begin position="152"/>
        <end position="210"/>
    </location>
</feature>
<gene>
    <name evidence="2" type="ORF">EOE48_11435</name>
</gene>
<evidence type="ECO:0000313" key="3">
    <source>
        <dbReference type="Proteomes" id="UP000286997"/>
    </source>
</evidence>
<name>A0A437P877_9HYPH</name>
<comment type="caution">
    <text evidence="2">The sequence shown here is derived from an EMBL/GenBank/DDBJ whole genome shotgun (WGS) entry which is preliminary data.</text>
</comment>
<proteinExistence type="predicted"/>
<dbReference type="RefSeq" id="WP_127729002.1">
    <property type="nucleotide sequence ID" value="NZ_SACP01000009.1"/>
</dbReference>
<dbReference type="Pfam" id="PF18476">
    <property type="entry name" value="PIN_8"/>
    <property type="match status" value="1"/>
</dbReference>
<dbReference type="OrthoDB" id="9182727at2"/>
<evidence type="ECO:0000259" key="1">
    <source>
        <dbReference type="Pfam" id="PF18476"/>
    </source>
</evidence>
<evidence type="ECO:0000313" key="2">
    <source>
        <dbReference type="EMBL" id="RVU18486.1"/>
    </source>
</evidence>
<dbReference type="EMBL" id="SACP01000009">
    <property type="protein sequence ID" value="RVU18486.1"/>
    <property type="molecule type" value="Genomic_DNA"/>
</dbReference>
<sequence>MALAHLIHAVHPQPNGVTLQETAIALDANVFLRLSLHPQSADIVDYLGSAHPAPLILPGQAIQEFWNNQLQAVDSVASSIKKTFQQLQSQVSKLDPSFGEFQRRFEELLDDFSGDFAYTYDEGTVRKTQSFLGMLQRTAMVPYVTRLCFVELAAHRKQTRTPPGFQDTGDGDFYIWADFLLGLQQARSAGRIFSRAVLVTEDSKKDWSRKGVAHPILCSEVNAVAGVPFEVWSLKNLADVIASAA</sequence>
<protein>
    <recommendedName>
        <fullName evidence="1">PIN like domain-containing protein</fullName>
    </recommendedName>
</protein>
<dbReference type="Proteomes" id="UP000286997">
    <property type="component" value="Unassembled WGS sequence"/>
</dbReference>
<accession>A0A437P877</accession>
<reference evidence="2 3" key="1">
    <citation type="submission" date="2019-01" db="EMBL/GenBank/DDBJ databases">
        <authorList>
            <person name="Chen W.-M."/>
        </authorList>
    </citation>
    <scope>NUCLEOTIDE SEQUENCE [LARGE SCALE GENOMIC DNA]</scope>
    <source>
        <strain evidence="2 3">TER-1</strain>
    </source>
</reference>